<dbReference type="GO" id="GO:0020037">
    <property type="term" value="F:heme binding"/>
    <property type="evidence" value="ECO:0007669"/>
    <property type="project" value="TreeGrafter"/>
</dbReference>
<organism evidence="13 14">
    <name type="scientific">Rhinocladiella mackenziei CBS 650.93</name>
    <dbReference type="NCBI Taxonomy" id="1442369"/>
    <lineage>
        <taxon>Eukaryota</taxon>
        <taxon>Fungi</taxon>
        <taxon>Dikarya</taxon>
        <taxon>Ascomycota</taxon>
        <taxon>Pezizomycotina</taxon>
        <taxon>Eurotiomycetes</taxon>
        <taxon>Chaetothyriomycetidae</taxon>
        <taxon>Chaetothyriales</taxon>
        <taxon>Herpotrichiellaceae</taxon>
        <taxon>Rhinocladiella</taxon>
    </lineage>
</organism>
<dbReference type="OrthoDB" id="18577at2759"/>
<keyword evidence="5 12" id="KW-0999">Mitochondrion inner membrane</keyword>
<evidence type="ECO:0000256" key="2">
    <source>
        <dbReference type="ARBA" id="ARBA00007294"/>
    </source>
</evidence>
<evidence type="ECO:0000256" key="9">
    <source>
        <dbReference type="ARBA" id="ARBA00023136"/>
    </source>
</evidence>
<dbReference type="GO" id="GO:0098796">
    <property type="term" value="C:membrane protein complex"/>
    <property type="evidence" value="ECO:0007669"/>
    <property type="project" value="UniProtKB-ARBA"/>
</dbReference>
<keyword evidence="9 12" id="KW-0472">Membrane</keyword>
<sequence length="193" mass="21251">MAAASRTAMLRQTQLLSSNRLFSPSTQLPRLLRPSPSIPSRQPLAPKWPAGSRFAPFSTTSQRMILPPGPQVIEGGVNQPAPFPKNDPLHGSYHWTFERVLSVGLVPLTITPFATGSLSPALDAALIFTLIVHSHLGFQSVIIDYIPIKRYPTARKLFMWALNLGTIAVAVGFYEFETNDVGVTEAMKRLWKA</sequence>
<keyword evidence="6 12" id="KW-0809">Transit peptide</keyword>
<evidence type="ECO:0000256" key="11">
    <source>
        <dbReference type="PIRSR" id="PIRSR607992-2"/>
    </source>
</evidence>
<evidence type="ECO:0000256" key="3">
    <source>
        <dbReference type="ARBA" id="ARBA00022448"/>
    </source>
</evidence>
<evidence type="ECO:0000256" key="12">
    <source>
        <dbReference type="RuleBase" id="RU364031"/>
    </source>
</evidence>
<dbReference type="Proteomes" id="UP000053617">
    <property type="component" value="Unassembled WGS sequence"/>
</dbReference>
<protein>
    <recommendedName>
        <fullName evidence="12">Succinate dehydrogenase [ubiquinone] cytochrome b small subunit</fullName>
    </recommendedName>
</protein>
<dbReference type="InterPro" id="IPR034804">
    <property type="entry name" value="SQR/QFR_C/D"/>
</dbReference>
<keyword evidence="4 12" id="KW-0812">Transmembrane</keyword>
<evidence type="ECO:0000256" key="10">
    <source>
        <dbReference type="PIRSR" id="PIRSR607992-1"/>
    </source>
</evidence>
<keyword evidence="7 12" id="KW-1133">Transmembrane helix</keyword>
<gene>
    <name evidence="13" type="ORF">Z518_02240</name>
</gene>
<evidence type="ECO:0000313" key="14">
    <source>
        <dbReference type="Proteomes" id="UP000053617"/>
    </source>
</evidence>
<dbReference type="SUPFAM" id="SSF81343">
    <property type="entry name" value="Fumarate reductase respiratory complex transmembrane subunits"/>
    <property type="match status" value="1"/>
</dbReference>
<dbReference type="InterPro" id="IPR007992">
    <property type="entry name" value="CybS"/>
</dbReference>
<evidence type="ECO:0000313" key="13">
    <source>
        <dbReference type="EMBL" id="KIX07587.1"/>
    </source>
</evidence>
<proteinExistence type="inferred from homology"/>
<dbReference type="STRING" id="1442369.A0A0D2FZ87"/>
<dbReference type="Pfam" id="PF05328">
    <property type="entry name" value="CybS"/>
    <property type="match status" value="1"/>
</dbReference>
<evidence type="ECO:0000256" key="6">
    <source>
        <dbReference type="ARBA" id="ARBA00022946"/>
    </source>
</evidence>
<keyword evidence="3" id="KW-0813">Transport</keyword>
<dbReference type="FunFam" id="1.20.1300.10:FF:000007">
    <property type="entry name" value="Succinate dehydrogenase [ubiquinone] cytochrome b small subunit"/>
    <property type="match status" value="1"/>
</dbReference>
<evidence type="ECO:0000256" key="1">
    <source>
        <dbReference type="ARBA" id="ARBA00004448"/>
    </source>
</evidence>
<feature type="transmembrane region" description="Helical" evidence="12">
    <location>
        <begin position="157"/>
        <end position="174"/>
    </location>
</feature>
<keyword evidence="8 12" id="KW-0496">Mitochondrion</keyword>
<keyword evidence="11" id="KW-0408">Iron</keyword>
<dbReference type="GO" id="GO:0048039">
    <property type="term" value="F:ubiquinone binding"/>
    <property type="evidence" value="ECO:0007669"/>
    <property type="project" value="TreeGrafter"/>
</dbReference>
<dbReference type="PANTHER" id="PTHR13337">
    <property type="entry name" value="SUCCINATE DEHYDROGENASE"/>
    <property type="match status" value="1"/>
</dbReference>
<dbReference type="PANTHER" id="PTHR13337:SF2">
    <property type="entry name" value="SUCCINATE DEHYDROGENASE [UBIQUINONE] CYTOCHROME B SMALL SUBUNIT, MITOCHONDRIAL"/>
    <property type="match status" value="1"/>
</dbReference>
<dbReference type="GO" id="GO:0005743">
    <property type="term" value="C:mitochondrial inner membrane"/>
    <property type="evidence" value="ECO:0007669"/>
    <property type="project" value="UniProtKB-SubCell"/>
</dbReference>
<dbReference type="HOGENOM" id="CLU_096618_0_1_1"/>
<dbReference type="GO" id="GO:0006121">
    <property type="term" value="P:mitochondrial electron transport, succinate to ubiquinone"/>
    <property type="evidence" value="ECO:0007669"/>
    <property type="project" value="TreeGrafter"/>
</dbReference>
<accession>A0A0D2FZ87</accession>
<evidence type="ECO:0000256" key="5">
    <source>
        <dbReference type="ARBA" id="ARBA00022792"/>
    </source>
</evidence>
<dbReference type="VEuPathDB" id="FungiDB:Z518_02240"/>
<name>A0A0D2FZ87_9EURO</name>
<dbReference type="GO" id="GO:0046872">
    <property type="term" value="F:metal ion binding"/>
    <property type="evidence" value="ECO:0007669"/>
    <property type="project" value="UniProtKB-KW"/>
</dbReference>
<dbReference type="AlphaFoldDB" id="A0A0D2FZ87"/>
<comment type="caution">
    <text evidence="12">Lacks conserved residue(s) required for the propagation of feature annotation.</text>
</comment>
<keyword evidence="11" id="KW-0479">Metal-binding</keyword>
<feature type="binding site" description="axial binding residue" evidence="11">
    <location>
        <position position="133"/>
    </location>
    <ligand>
        <name>heme b</name>
        <dbReference type="ChEBI" id="CHEBI:60344"/>
        <note>ligand shared with SDHC</note>
    </ligand>
    <ligandPart>
        <name>Fe</name>
        <dbReference type="ChEBI" id="CHEBI:18248"/>
    </ligandPart>
</feature>
<dbReference type="RefSeq" id="XP_013274723.1">
    <property type="nucleotide sequence ID" value="XM_013419269.1"/>
</dbReference>
<dbReference type="GO" id="GO:0006099">
    <property type="term" value="P:tricarboxylic acid cycle"/>
    <property type="evidence" value="ECO:0007669"/>
    <property type="project" value="TreeGrafter"/>
</dbReference>
<reference evidence="13 14" key="1">
    <citation type="submission" date="2015-01" db="EMBL/GenBank/DDBJ databases">
        <title>The Genome Sequence of Rhinocladiella mackenzie CBS 650.93.</title>
        <authorList>
            <consortium name="The Broad Institute Genomics Platform"/>
            <person name="Cuomo C."/>
            <person name="de Hoog S."/>
            <person name="Gorbushina A."/>
            <person name="Stielow B."/>
            <person name="Teixiera M."/>
            <person name="Abouelleil A."/>
            <person name="Chapman S.B."/>
            <person name="Priest M."/>
            <person name="Young S.K."/>
            <person name="Wortman J."/>
            <person name="Nusbaum C."/>
            <person name="Birren B."/>
        </authorList>
    </citation>
    <scope>NUCLEOTIDE SEQUENCE [LARGE SCALE GENOMIC DNA]</scope>
    <source>
        <strain evidence="13 14">CBS 650.93</strain>
    </source>
</reference>
<comment type="similarity">
    <text evidence="2 12">Belongs to the CybS family.</text>
</comment>
<evidence type="ECO:0000256" key="8">
    <source>
        <dbReference type="ARBA" id="ARBA00023128"/>
    </source>
</evidence>
<evidence type="ECO:0000256" key="7">
    <source>
        <dbReference type="ARBA" id="ARBA00022989"/>
    </source>
</evidence>
<keyword evidence="14" id="KW-1185">Reference proteome</keyword>
<dbReference type="CDD" id="cd03496">
    <property type="entry name" value="SQR_TypeC_CybS"/>
    <property type="match status" value="1"/>
</dbReference>
<comment type="subcellular location">
    <subcellularLocation>
        <location evidence="1 12">Mitochondrion inner membrane</location>
        <topology evidence="1 12">Multi-pass membrane protein</topology>
    </subcellularLocation>
</comment>
<dbReference type="EMBL" id="KN847476">
    <property type="protein sequence ID" value="KIX07587.1"/>
    <property type="molecule type" value="Genomic_DNA"/>
</dbReference>
<dbReference type="GeneID" id="25290311"/>
<dbReference type="Gene3D" id="1.20.1300.10">
    <property type="entry name" value="Fumarate reductase/succinate dehydrogenase, transmembrane subunit"/>
    <property type="match status" value="1"/>
</dbReference>
<evidence type="ECO:0000256" key="4">
    <source>
        <dbReference type="ARBA" id="ARBA00022692"/>
    </source>
</evidence>
<feature type="binding site" evidence="10">
    <location>
        <position position="145"/>
    </location>
    <ligand>
        <name>a ubiquinone</name>
        <dbReference type="ChEBI" id="CHEBI:16389"/>
        <note>ligand shared with IP/SDHB</note>
    </ligand>
</feature>